<dbReference type="Pfam" id="PF02687">
    <property type="entry name" value="FtsX"/>
    <property type="match status" value="1"/>
</dbReference>
<accession>A0A6G6W8M1</accession>
<evidence type="ECO:0000256" key="3">
    <source>
        <dbReference type="ARBA" id="ARBA00022692"/>
    </source>
</evidence>
<evidence type="ECO:0000259" key="7">
    <source>
        <dbReference type="Pfam" id="PF02687"/>
    </source>
</evidence>
<dbReference type="RefSeq" id="WP_165228035.1">
    <property type="nucleotide sequence ID" value="NZ_CP049257.1"/>
</dbReference>
<dbReference type="Proteomes" id="UP000502996">
    <property type="component" value="Chromosome"/>
</dbReference>
<dbReference type="InterPro" id="IPR003838">
    <property type="entry name" value="ABC3_permease_C"/>
</dbReference>
<keyword evidence="2" id="KW-1003">Cell membrane</keyword>
<feature type="transmembrane region" description="Helical" evidence="6">
    <location>
        <begin position="227"/>
        <end position="245"/>
    </location>
</feature>
<evidence type="ECO:0000313" key="9">
    <source>
        <dbReference type="Proteomes" id="UP000502996"/>
    </source>
</evidence>
<dbReference type="PANTHER" id="PTHR30287:SF1">
    <property type="entry name" value="INNER MEMBRANE PROTEIN"/>
    <property type="match status" value="1"/>
</dbReference>
<reference evidence="8 9" key="1">
    <citation type="submission" date="2020-02" db="EMBL/GenBank/DDBJ databases">
        <title>Full genome sequence of Nocardioides sp. R-3366.</title>
        <authorList>
            <person name="Im W.-T."/>
        </authorList>
    </citation>
    <scope>NUCLEOTIDE SEQUENCE [LARGE SCALE GENOMIC DNA]</scope>
    <source>
        <strain evidence="8 9">R-3366</strain>
    </source>
</reference>
<evidence type="ECO:0000256" key="2">
    <source>
        <dbReference type="ARBA" id="ARBA00022475"/>
    </source>
</evidence>
<dbReference type="InterPro" id="IPR038766">
    <property type="entry name" value="Membrane_comp_ABC_pdt"/>
</dbReference>
<feature type="transmembrane region" description="Helical" evidence="6">
    <location>
        <begin position="150"/>
        <end position="169"/>
    </location>
</feature>
<feature type="transmembrane region" description="Helical" evidence="6">
    <location>
        <begin position="60"/>
        <end position="82"/>
    </location>
</feature>
<comment type="subcellular location">
    <subcellularLocation>
        <location evidence="1">Cell membrane</location>
        <topology evidence="1">Multi-pass membrane protein</topology>
    </subcellularLocation>
</comment>
<dbReference type="KEGG" id="nano:G5V58_01220"/>
<name>A0A6G6W8M1_9ACTN</name>
<feature type="transmembrane region" description="Helical" evidence="6">
    <location>
        <begin position="20"/>
        <end position="40"/>
    </location>
</feature>
<feature type="transmembrane region" description="Helical" evidence="6">
    <location>
        <begin position="201"/>
        <end position="221"/>
    </location>
</feature>
<evidence type="ECO:0000256" key="6">
    <source>
        <dbReference type="SAM" id="Phobius"/>
    </source>
</evidence>
<dbReference type="PANTHER" id="PTHR30287">
    <property type="entry name" value="MEMBRANE COMPONENT OF PREDICTED ABC SUPERFAMILY METABOLITE UPTAKE TRANSPORTER"/>
    <property type="match status" value="1"/>
</dbReference>
<feature type="transmembrane region" description="Helical" evidence="6">
    <location>
        <begin position="587"/>
        <end position="612"/>
    </location>
</feature>
<sequence length="620" mass="61669">MSSSWTLATAGARAHRGALAGTAITLAAAGAVLSVVGVLLETGLRGGTGVDGGTLVALASSYAGTALVVVVLVVAATVTLALRGRRREFALLRTVGATRRQVREQVSREVLLVSLLAVPLGAVPGTLLATRLRPLLEDADALTGGAGLSLSPLPALGALAVLVPSALLIGRLAARETLRTPPTEAVRQATVEASTVGRVRWVLALVTAVAGLSAAGTPLFVPGTIGGATAATSAFLLIGAAALAGPRLVGWAFGRAVAAAPQGTGPATRLALLNARGFSRRLTTVVVPLALALGTGTVQTSVDRAVAAAASQQLRAAIGSQYVVTGPDAAAAAAADGVTGAVAIGDAPVQVRTDPDDGPDALVYESSALRTVPADAPRSLFDPGVTQGSLQALADEGTVAVSEDAAFGTGLGLGDPLEVRVDGVSHELRVVAVYDRGLGVGDYLTAPATAAEVGAQTQATTVLVDGSDRAALAGDGRTVATPGAYVDRATSASAAQQHLSSVLLLLLLVFVGLGAANALVLTTAGRRSELALLHRTGTTRAQLRRMVTVEALVTGGLAWLVGTLAVLPAVLGVSGGLLGWGVPAFDATAYAVLSGAVLLTALAATLAPAVWLTRSQGRTG</sequence>
<keyword evidence="5 6" id="KW-0472">Membrane</keyword>
<evidence type="ECO:0000256" key="5">
    <source>
        <dbReference type="ARBA" id="ARBA00023136"/>
    </source>
</evidence>
<organism evidence="8 9">
    <name type="scientific">Nocardioides anomalus</name>
    <dbReference type="NCBI Taxonomy" id="2712223"/>
    <lineage>
        <taxon>Bacteria</taxon>
        <taxon>Bacillati</taxon>
        <taxon>Actinomycetota</taxon>
        <taxon>Actinomycetes</taxon>
        <taxon>Propionibacteriales</taxon>
        <taxon>Nocardioidaceae</taxon>
        <taxon>Nocardioides</taxon>
    </lineage>
</organism>
<evidence type="ECO:0000313" key="8">
    <source>
        <dbReference type="EMBL" id="QIG41574.1"/>
    </source>
</evidence>
<keyword evidence="9" id="KW-1185">Reference proteome</keyword>
<protein>
    <submittedName>
        <fullName evidence="8">FtsX-like permease family protein</fullName>
    </submittedName>
</protein>
<dbReference type="EMBL" id="CP049257">
    <property type="protein sequence ID" value="QIG41574.1"/>
    <property type="molecule type" value="Genomic_DNA"/>
</dbReference>
<feature type="domain" description="ABC3 transporter permease C-terminal" evidence="7">
    <location>
        <begin position="63"/>
        <end position="182"/>
    </location>
</feature>
<feature type="transmembrane region" description="Helical" evidence="6">
    <location>
        <begin position="110"/>
        <end position="130"/>
    </location>
</feature>
<gene>
    <name evidence="8" type="ORF">G5V58_01220</name>
</gene>
<feature type="transmembrane region" description="Helical" evidence="6">
    <location>
        <begin position="502"/>
        <end position="525"/>
    </location>
</feature>
<dbReference type="AlphaFoldDB" id="A0A6G6W8M1"/>
<feature type="transmembrane region" description="Helical" evidence="6">
    <location>
        <begin position="546"/>
        <end position="567"/>
    </location>
</feature>
<evidence type="ECO:0000256" key="1">
    <source>
        <dbReference type="ARBA" id="ARBA00004651"/>
    </source>
</evidence>
<dbReference type="GO" id="GO:0005886">
    <property type="term" value="C:plasma membrane"/>
    <property type="evidence" value="ECO:0007669"/>
    <property type="project" value="UniProtKB-SubCell"/>
</dbReference>
<proteinExistence type="predicted"/>
<keyword evidence="3 6" id="KW-0812">Transmembrane</keyword>
<keyword evidence="4 6" id="KW-1133">Transmembrane helix</keyword>
<evidence type="ECO:0000256" key="4">
    <source>
        <dbReference type="ARBA" id="ARBA00022989"/>
    </source>
</evidence>